<feature type="compositionally biased region" description="Basic and acidic residues" evidence="1">
    <location>
        <begin position="218"/>
        <end position="228"/>
    </location>
</feature>
<feature type="region of interest" description="Disordered" evidence="1">
    <location>
        <begin position="338"/>
        <end position="379"/>
    </location>
</feature>
<proteinExistence type="predicted"/>
<feature type="region of interest" description="Disordered" evidence="1">
    <location>
        <begin position="206"/>
        <end position="257"/>
    </location>
</feature>
<reference evidence="2 3" key="1">
    <citation type="submission" date="2017-04" db="EMBL/GenBank/DDBJ databases">
        <title>Draft genome sequence of Marssonina coronaria NL1: causal agent of apple blotch.</title>
        <authorList>
            <person name="Cheng Q."/>
        </authorList>
    </citation>
    <scope>NUCLEOTIDE SEQUENCE [LARGE SCALE GENOMIC DNA]</scope>
    <source>
        <strain evidence="2 3">NL1</strain>
    </source>
</reference>
<dbReference type="EMBL" id="MZNU01000009">
    <property type="protein sequence ID" value="OWP07323.1"/>
    <property type="molecule type" value="Genomic_DNA"/>
</dbReference>
<evidence type="ECO:0000313" key="2">
    <source>
        <dbReference type="EMBL" id="OWP07323.1"/>
    </source>
</evidence>
<organism evidence="2 3">
    <name type="scientific">Diplocarpon coronariae</name>
    <dbReference type="NCBI Taxonomy" id="2795749"/>
    <lineage>
        <taxon>Eukaryota</taxon>
        <taxon>Fungi</taxon>
        <taxon>Dikarya</taxon>
        <taxon>Ascomycota</taxon>
        <taxon>Pezizomycotina</taxon>
        <taxon>Leotiomycetes</taxon>
        <taxon>Helotiales</taxon>
        <taxon>Drepanopezizaceae</taxon>
        <taxon>Diplocarpon</taxon>
    </lineage>
</organism>
<comment type="caution">
    <text evidence="2">The sequence shown here is derived from an EMBL/GenBank/DDBJ whole genome shotgun (WGS) entry which is preliminary data.</text>
</comment>
<keyword evidence="3" id="KW-1185">Reference proteome</keyword>
<dbReference type="Proteomes" id="UP000242519">
    <property type="component" value="Unassembled WGS sequence"/>
</dbReference>
<sequence>MPSIFNDFLPSVWARDHLSIREEEEFSAFSSAHPMPTPQSAGDVGSQQPTKPRAASPGLSSGWDDFCEADDDDWVGNFFKNPAGLTIDNQLDSCGNELEPDLMNRSRASSSTAIPTSKGSSSGDYLGGSISNGDNSRLHSLSDGSIEESRDSADYDSECYESDVTIDLNPAEFFNSEARKNSDQTLGSAPKKNYVQEGWADRQSYLEHHLGEGTQEGLQRRKEYELRSEKKRNKSKRPPTSQQWRQKYRGPPQQNGKWLICIEPQRDAYEDPDWSAEERAKHARITKNMAAKGLSVGKREWGTLPARYKYWWERTAPAVSGSSGDKWILVFDEGNNQEGATAQQSVLRTSRTTVEYRRREPSPASGTYPNTYPHYGVFS</sequence>
<accession>A0A218ZI93</accession>
<evidence type="ECO:0000256" key="1">
    <source>
        <dbReference type="SAM" id="MobiDB-lite"/>
    </source>
</evidence>
<feature type="region of interest" description="Disordered" evidence="1">
    <location>
        <begin position="24"/>
        <end position="66"/>
    </location>
</feature>
<feature type="compositionally biased region" description="Polar residues" evidence="1">
    <location>
        <begin position="106"/>
        <end position="143"/>
    </location>
</feature>
<feature type="compositionally biased region" description="Polar residues" evidence="1">
    <location>
        <begin position="338"/>
        <end position="353"/>
    </location>
</feature>
<evidence type="ECO:0000313" key="3">
    <source>
        <dbReference type="Proteomes" id="UP000242519"/>
    </source>
</evidence>
<dbReference type="InParanoid" id="A0A218ZI93"/>
<protein>
    <submittedName>
        <fullName evidence="2">Uncharacterized protein</fullName>
    </submittedName>
</protein>
<name>A0A218ZI93_9HELO</name>
<feature type="region of interest" description="Disordered" evidence="1">
    <location>
        <begin position="85"/>
        <end position="158"/>
    </location>
</feature>
<gene>
    <name evidence="2" type="ORF">B2J93_3069</name>
</gene>
<dbReference type="AlphaFoldDB" id="A0A218ZI93"/>